<dbReference type="HOGENOM" id="CLU_2309842_0_0_1"/>
<feature type="compositionally biased region" description="Basic and acidic residues" evidence="1">
    <location>
        <begin position="11"/>
        <end position="30"/>
    </location>
</feature>
<organism evidence="2 3">
    <name type="scientific">Amborella trichopoda</name>
    <dbReference type="NCBI Taxonomy" id="13333"/>
    <lineage>
        <taxon>Eukaryota</taxon>
        <taxon>Viridiplantae</taxon>
        <taxon>Streptophyta</taxon>
        <taxon>Embryophyta</taxon>
        <taxon>Tracheophyta</taxon>
        <taxon>Spermatophyta</taxon>
        <taxon>Magnoliopsida</taxon>
        <taxon>Amborellales</taxon>
        <taxon>Amborellaceae</taxon>
        <taxon>Amborella</taxon>
    </lineage>
</organism>
<accession>W1P7K2</accession>
<dbReference type="AlphaFoldDB" id="W1P7K2"/>
<dbReference type="Gramene" id="ERN03571">
    <property type="protein sequence ID" value="ERN03571"/>
    <property type="gene ID" value="AMTR_s00042p00092650"/>
</dbReference>
<gene>
    <name evidence="2" type="ORF">AMTR_s00042p00092650</name>
</gene>
<evidence type="ECO:0000256" key="1">
    <source>
        <dbReference type="SAM" id="MobiDB-lite"/>
    </source>
</evidence>
<dbReference type="EMBL" id="KI394353">
    <property type="protein sequence ID" value="ERN03571.1"/>
    <property type="molecule type" value="Genomic_DNA"/>
</dbReference>
<protein>
    <submittedName>
        <fullName evidence="2">Uncharacterized protein</fullName>
    </submittedName>
</protein>
<sequence length="100" mass="11207">MQREAWGPNEKVTERGWRAGEAEVTEKGRSLVTGRKEEREWGELGRDGVRKKERKSRAVASVWEKELGEFGLIMGGRCDERSSGERWGAAGCCHVGCGRL</sequence>
<keyword evidence="3" id="KW-1185">Reference proteome</keyword>
<reference evidence="3" key="1">
    <citation type="journal article" date="2013" name="Science">
        <title>The Amborella genome and the evolution of flowering plants.</title>
        <authorList>
            <consortium name="Amborella Genome Project"/>
        </authorList>
    </citation>
    <scope>NUCLEOTIDE SEQUENCE [LARGE SCALE GENOMIC DNA]</scope>
</reference>
<dbReference type="Proteomes" id="UP000017836">
    <property type="component" value="Unassembled WGS sequence"/>
</dbReference>
<evidence type="ECO:0000313" key="3">
    <source>
        <dbReference type="Proteomes" id="UP000017836"/>
    </source>
</evidence>
<proteinExistence type="predicted"/>
<feature type="region of interest" description="Disordered" evidence="1">
    <location>
        <begin position="1"/>
        <end position="30"/>
    </location>
</feature>
<evidence type="ECO:0000313" key="2">
    <source>
        <dbReference type="EMBL" id="ERN03571.1"/>
    </source>
</evidence>
<name>W1P7K2_AMBTC</name>